<keyword evidence="12" id="KW-1185">Reference proteome</keyword>
<evidence type="ECO:0000256" key="5">
    <source>
        <dbReference type="PROSITE-ProRule" id="PRU00108"/>
    </source>
</evidence>
<feature type="domain" description="POU-specific" evidence="10">
    <location>
        <begin position="562"/>
        <end position="636"/>
    </location>
</feature>
<dbReference type="GO" id="GO:0005634">
    <property type="term" value="C:nucleus"/>
    <property type="evidence" value="ECO:0007669"/>
    <property type="project" value="UniProtKB-SubCell"/>
</dbReference>
<name>A0A8S1BQV2_9INSE</name>
<gene>
    <name evidence="11" type="ORF">CLODIP_2_CD11420</name>
</gene>
<dbReference type="GO" id="GO:0000978">
    <property type="term" value="F:RNA polymerase II cis-regulatory region sequence-specific DNA binding"/>
    <property type="evidence" value="ECO:0007669"/>
    <property type="project" value="TreeGrafter"/>
</dbReference>
<comment type="subcellular location">
    <subcellularLocation>
        <location evidence="1 5 6">Nucleus</location>
    </subcellularLocation>
</comment>
<evidence type="ECO:0000256" key="8">
    <source>
        <dbReference type="SAM" id="MobiDB-lite"/>
    </source>
</evidence>
<dbReference type="Pfam" id="PF00157">
    <property type="entry name" value="Pou"/>
    <property type="match status" value="1"/>
</dbReference>
<feature type="compositionally biased region" description="Low complexity" evidence="8">
    <location>
        <begin position="471"/>
        <end position="498"/>
    </location>
</feature>
<evidence type="ECO:0000256" key="3">
    <source>
        <dbReference type="ARBA" id="ARBA00023155"/>
    </source>
</evidence>
<dbReference type="PROSITE" id="PS50071">
    <property type="entry name" value="HOMEOBOX_2"/>
    <property type="match status" value="1"/>
</dbReference>
<dbReference type="SMART" id="SM00389">
    <property type="entry name" value="HOX"/>
    <property type="match status" value="1"/>
</dbReference>
<dbReference type="InterPro" id="IPR009057">
    <property type="entry name" value="Homeodomain-like_sf"/>
</dbReference>
<comment type="similarity">
    <text evidence="7">Belongs to the POU transcription factor family.</text>
</comment>
<comment type="caution">
    <text evidence="11">The sequence shown here is derived from an EMBL/GenBank/DDBJ whole genome shotgun (WGS) entry which is preliminary data.</text>
</comment>
<evidence type="ECO:0000256" key="1">
    <source>
        <dbReference type="ARBA" id="ARBA00004123"/>
    </source>
</evidence>
<keyword evidence="4 5" id="KW-0539">Nucleus</keyword>
<dbReference type="PROSITE" id="PS00027">
    <property type="entry name" value="HOMEOBOX_1"/>
    <property type="match status" value="1"/>
</dbReference>
<feature type="region of interest" description="Disordered" evidence="8">
    <location>
        <begin position="471"/>
        <end position="531"/>
    </location>
</feature>
<evidence type="ECO:0000259" key="9">
    <source>
        <dbReference type="PROSITE" id="PS50071"/>
    </source>
</evidence>
<dbReference type="GO" id="GO:0048699">
    <property type="term" value="P:generation of neurons"/>
    <property type="evidence" value="ECO:0007669"/>
    <property type="project" value="UniProtKB-ARBA"/>
</dbReference>
<reference evidence="11 12" key="1">
    <citation type="submission" date="2020-04" db="EMBL/GenBank/DDBJ databases">
        <authorList>
            <person name="Alioto T."/>
            <person name="Alioto T."/>
            <person name="Gomez Garrido J."/>
        </authorList>
    </citation>
    <scope>NUCLEOTIDE SEQUENCE [LARGE SCALE GENOMIC DNA]</scope>
</reference>
<dbReference type="PROSITE" id="PS00035">
    <property type="entry name" value="POU_1"/>
    <property type="match status" value="1"/>
</dbReference>
<dbReference type="PROSITE" id="PS51179">
    <property type="entry name" value="POU_3"/>
    <property type="match status" value="1"/>
</dbReference>
<dbReference type="CDD" id="cd00086">
    <property type="entry name" value="homeodomain"/>
    <property type="match status" value="1"/>
</dbReference>
<evidence type="ECO:0000313" key="12">
    <source>
        <dbReference type="Proteomes" id="UP000494165"/>
    </source>
</evidence>
<keyword evidence="2 5" id="KW-0238">DNA-binding</keyword>
<dbReference type="GO" id="GO:0048468">
    <property type="term" value="P:cell development"/>
    <property type="evidence" value="ECO:0007669"/>
    <property type="project" value="UniProtKB-ARBA"/>
</dbReference>
<dbReference type="PANTHER" id="PTHR11636:SF76">
    <property type="entry name" value="PROTEIN NUBBIN"/>
    <property type="match status" value="1"/>
</dbReference>
<dbReference type="SUPFAM" id="SSF47413">
    <property type="entry name" value="lambda repressor-like DNA-binding domains"/>
    <property type="match status" value="1"/>
</dbReference>
<feature type="region of interest" description="Disordered" evidence="8">
    <location>
        <begin position="638"/>
        <end position="661"/>
    </location>
</feature>
<feature type="compositionally biased region" description="Polar residues" evidence="8">
    <location>
        <begin position="329"/>
        <end position="359"/>
    </location>
</feature>
<evidence type="ECO:0000313" key="11">
    <source>
        <dbReference type="EMBL" id="CAB3361244.1"/>
    </source>
</evidence>
<feature type="domain" description="Homeobox" evidence="9">
    <location>
        <begin position="656"/>
        <end position="716"/>
    </location>
</feature>
<dbReference type="PRINTS" id="PR00028">
    <property type="entry name" value="POUDOMAIN"/>
</dbReference>
<dbReference type="EMBL" id="CADEPI010000005">
    <property type="protein sequence ID" value="CAB3361244.1"/>
    <property type="molecule type" value="Genomic_DNA"/>
</dbReference>
<dbReference type="InterPro" id="IPR050255">
    <property type="entry name" value="POU_domain_TF"/>
</dbReference>
<dbReference type="SUPFAM" id="SSF46689">
    <property type="entry name" value="Homeodomain-like"/>
    <property type="match status" value="1"/>
</dbReference>
<keyword evidence="7" id="KW-0804">Transcription</keyword>
<keyword evidence="3 5" id="KW-0371">Homeobox</keyword>
<dbReference type="OrthoDB" id="6358449at2759"/>
<feature type="region of interest" description="Disordered" evidence="8">
    <location>
        <begin position="716"/>
        <end position="737"/>
    </location>
</feature>
<evidence type="ECO:0000256" key="7">
    <source>
        <dbReference type="RuleBase" id="RU361194"/>
    </source>
</evidence>
<dbReference type="InterPro" id="IPR013847">
    <property type="entry name" value="POU"/>
</dbReference>
<feature type="compositionally biased region" description="Low complexity" evidence="8">
    <location>
        <begin position="638"/>
        <end position="649"/>
    </location>
</feature>
<proteinExistence type="inferred from homology"/>
<feature type="compositionally biased region" description="Basic and acidic residues" evidence="8">
    <location>
        <begin position="215"/>
        <end position="232"/>
    </location>
</feature>
<feature type="region of interest" description="Disordered" evidence="8">
    <location>
        <begin position="257"/>
        <end position="359"/>
    </location>
</feature>
<dbReference type="Proteomes" id="UP000494165">
    <property type="component" value="Unassembled WGS sequence"/>
</dbReference>
<dbReference type="PROSITE" id="PS00465">
    <property type="entry name" value="POU_2"/>
    <property type="match status" value="1"/>
</dbReference>
<feature type="region of interest" description="Disordered" evidence="8">
    <location>
        <begin position="87"/>
        <end position="106"/>
    </location>
</feature>
<dbReference type="FunFam" id="1.10.260.40:FF:000001">
    <property type="entry name" value="POU domain protein"/>
    <property type="match status" value="1"/>
</dbReference>
<dbReference type="InterPro" id="IPR017970">
    <property type="entry name" value="Homeobox_CS"/>
</dbReference>
<evidence type="ECO:0000256" key="4">
    <source>
        <dbReference type="ARBA" id="ARBA00023242"/>
    </source>
</evidence>
<sequence length="800" mass="85902">MSSSSSESLLSSVSNLNVDELLSPLDGFAPEGQELLCRLEKVEELTRRRWRAAKPTSLENAFYLLAAHSGEHQQVDAAGLSVGQIARRPDSSQASHPSTLAASTAANTQKPHFAAQHMLIHDEQPQPLDFSVGAMKKKVKPYKVNSSPDGVTGQLHHHHNNNNNNTTPPQLRDHLQRTMHQQHHQLSVLAAPGRVVHSCSSSSDEDNGPGSSSSPRDEKSWHNDANDSWRQDIVVKDEDASAKAMLQARLGISMTEPIITRMDRDNMSSSSPRGHLNGGACSDDEEDEEMRSHSRGSVHSDAAPEEALAMNEDNEDSTDSDRGGALNLVTDSSHRNSTANGSPASPATSRGTSSPQSLSCAAERNLQAALNAIQNASLSQLMNLGAPNPVTMLQNQLAAISTLQSSSSAAAAFTSLQNTEQMQALQHALSQHQHSLQQQLQQFVLYQPGGTSAASPQFFLQNQSMQAIAQAAQQLQQIQRHRSPQQPQQGSTPQTLPGSRSSTAPPHLPQAATASPQQQLAAAGGSPAHTHVPTVASALHAATKAAATMQAGGGSLLDGVNEETTDLEELEQFAKTFKQRRIKLGFTQGDVGLAMGKLYGNDFSQTTISRFEALNLSFKNMCKLKPLLQKWLEDADSSMSNPNSLNNPLTTPEAIGRRRKKRTSIETSVRIALEKAFMQHPKPTSEEIAMLAESLVMEKEVVRVWFCNRRQKEKRINPPASGMVSPPLSGHGGNGVHNTSMLAAAAASLTSSLSPTPSPRVSHHSMHSPLALMSHSVFGSANSPPSAMHPNPPSDQSSSD</sequence>
<feature type="region of interest" description="Disordered" evidence="8">
    <location>
        <begin position="142"/>
        <end position="171"/>
    </location>
</feature>
<feature type="region of interest" description="Disordered" evidence="8">
    <location>
        <begin position="776"/>
        <end position="800"/>
    </location>
</feature>
<protein>
    <recommendedName>
        <fullName evidence="7">POU domain protein</fullName>
    </recommendedName>
</protein>
<dbReference type="PANTHER" id="PTHR11636">
    <property type="entry name" value="POU DOMAIN"/>
    <property type="match status" value="1"/>
</dbReference>
<dbReference type="Gene3D" id="1.10.260.40">
    <property type="entry name" value="lambda repressor-like DNA-binding domains"/>
    <property type="match status" value="1"/>
</dbReference>
<feature type="compositionally biased region" description="Polar residues" evidence="8">
    <location>
        <begin position="91"/>
        <end position="106"/>
    </location>
</feature>
<dbReference type="InterPro" id="IPR010982">
    <property type="entry name" value="Lambda_DNA-bd_dom_sf"/>
</dbReference>
<evidence type="ECO:0000256" key="2">
    <source>
        <dbReference type="ARBA" id="ARBA00023125"/>
    </source>
</evidence>
<feature type="region of interest" description="Disordered" evidence="8">
    <location>
        <begin position="195"/>
        <end position="232"/>
    </location>
</feature>
<evidence type="ECO:0000259" key="10">
    <source>
        <dbReference type="PROSITE" id="PS51179"/>
    </source>
</evidence>
<dbReference type="Gene3D" id="1.10.10.60">
    <property type="entry name" value="Homeodomain-like"/>
    <property type="match status" value="1"/>
</dbReference>
<dbReference type="InterPro" id="IPR000327">
    <property type="entry name" value="POU_dom"/>
</dbReference>
<organism evidence="11 12">
    <name type="scientific">Cloeon dipterum</name>
    <dbReference type="NCBI Taxonomy" id="197152"/>
    <lineage>
        <taxon>Eukaryota</taxon>
        <taxon>Metazoa</taxon>
        <taxon>Ecdysozoa</taxon>
        <taxon>Arthropoda</taxon>
        <taxon>Hexapoda</taxon>
        <taxon>Insecta</taxon>
        <taxon>Pterygota</taxon>
        <taxon>Palaeoptera</taxon>
        <taxon>Ephemeroptera</taxon>
        <taxon>Pisciforma</taxon>
        <taxon>Baetidae</taxon>
        <taxon>Cloeon</taxon>
    </lineage>
</organism>
<feature type="DNA-binding region" description="Homeobox" evidence="5">
    <location>
        <begin position="658"/>
        <end position="717"/>
    </location>
</feature>
<dbReference type="InterPro" id="IPR001356">
    <property type="entry name" value="HD"/>
</dbReference>
<accession>A0A8S1BQV2</accession>
<dbReference type="AlphaFoldDB" id="A0A8S1BQV2"/>
<dbReference type="Pfam" id="PF00046">
    <property type="entry name" value="Homeodomain"/>
    <property type="match status" value="1"/>
</dbReference>
<evidence type="ECO:0000256" key="6">
    <source>
        <dbReference type="RuleBase" id="RU000682"/>
    </source>
</evidence>
<dbReference type="GO" id="GO:0001228">
    <property type="term" value="F:DNA-binding transcription activator activity, RNA polymerase II-specific"/>
    <property type="evidence" value="ECO:0007669"/>
    <property type="project" value="UniProtKB-ARBA"/>
</dbReference>
<dbReference type="SMART" id="SM00352">
    <property type="entry name" value="POU"/>
    <property type="match status" value="1"/>
</dbReference>